<evidence type="ECO:0000256" key="6">
    <source>
        <dbReference type="ARBA" id="ARBA00022900"/>
    </source>
</evidence>
<keyword evidence="6 8" id="KW-0722">Serine protease inhibitor</keyword>
<evidence type="ECO:0000313" key="12">
    <source>
        <dbReference type="Proteomes" id="UP001589647"/>
    </source>
</evidence>
<dbReference type="Gene3D" id="3.30.350.10">
    <property type="entry name" value="Subtilisin inhibitor-like"/>
    <property type="match status" value="1"/>
</dbReference>
<sequence>MTFMLTATRRTTALALCAAAALAVPFWAAPAGAAVADEPGVLLFITVTPSQGGGAYSMRLTCDPDGGTHPRPRSACEALHEVDGEIKDLDVDPGACPRNYSPVDVRVKGHWYGRTTSYAKKFSNDCEMERTLGPLVK</sequence>
<feature type="domain" description="Subtilisin inhibitor" evidence="10">
    <location>
        <begin position="56"/>
        <end position="124"/>
    </location>
</feature>
<evidence type="ECO:0000256" key="3">
    <source>
        <dbReference type="ARBA" id="ARBA00011738"/>
    </source>
</evidence>
<dbReference type="EMBL" id="JBHMEI010000013">
    <property type="protein sequence ID" value="MFB9202848.1"/>
    <property type="molecule type" value="Genomic_DNA"/>
</dbReference>
<dbReference type="Pfam" id="PF00720">
    <property type="entry name" value="SSI"/>
    <property type="match status" value="1"/>
</dbReference>
<feature type="signal peptide" evidence="9">
    <location>
        <begin position="1"/>
        <end position="33"/>
    </location>
</feature>
<dbReference type="InterPro" id="IPR020054">
    <property type="entry name" value="Prot_inh_SSI_I16_CS"/>
</dbReference>
<reference evidence="11 12" key="1">
    <citation type="submission" date="2024-09" db="EMBL/GenBank/DDBJ databases">
        <authorList>
            <person name="Sun Q."/>
            <person name="Mori K."/>
        </authorList>
    </citation>
    <scope>NUCLEOTIDE SEQUENCE [LARGE SCALE GENOMIC DNA]</scope>
    <source>
        <strain evidence="11 12">CCM 3426</strain>
    </source>
</reference>
<comment type="caution">
    <text evidence="11">The sequence shown here is derived from an EMBL/GenBank/DDBJ whole genome shotgun (WGS) entry which is preliminary data.</text>
</comment>
<evidence type="ECO:0000256" key="2">
    <source>
        <dbReference type="ARBA" id="ARBA00010472"/>
    </source>
</evidence>
<organism evidence="11 12">
    <name type="scientific">Nonomuraea spiralis</name>
    <dbReference type="NCBI Taxonomy" id="46182"/>
    <lineage>
        <taxon>Bacteria</taxon>
        <taxon>Bacillati</taxon>
        <taxon>Actinomycetota</taxon>
        <taxon>Actinomycetes</taxon>
        <taxon>Streptosporangiales</taxon>
        <taxon>Streptosporangiaceae</taxon>
        <taxon>Nonomuraea</taxon>
    </lineage>
</organism>
<protein>
    <submittedName>
        <fullName evidence="11">SSI family serine proteinase inhibitor</fullName>
    </submittedName>
</protein>
<dbReference type="PRINTS" id="PR00294">
    <property type="entry name" value="SSBTLNINHBTR"/>
</dbReference>
<evidence type="ECO:0000256" key="5">
    <source>
        <dbReference type="ARBA" id="ARBA00022690"/>
    </source>
</evidence>
<keyword evidence="12" id="KW-1185">Reference proteome</keyword>
<name>A0ABV5IFH9_9ACTN</name>
<dbReference type="InterPro" id="IPR023549">
    <property type="entry name" value="Subtilisin_inhibitor"/>
</dbReference>
<evidence type="ECO:0000256" key="7">
    <source>
        <dbReference type="ARBA" id="ARBA00023157"/>
    </source>
</evidence>
<dbReference type="InterPro" id="IPR000691">
    <property type="entry name" value="Prot_inh_I16_SSI"/>
</dbReference>
<proteinExistence type="inferred from homology"/>
<evidence type="ECO:0000256" key="1">
    <source>
        <dbReference type="ARBA" id="ARBA00004613"/>
    </source>
</evidence>
<comment type="subunit">
    <text evidence="3">Homodimer.</text>
</comment>
<comment type="similarity">
    <text evidence="2 8">Belongs to the protease inhibitor I16 (SSI) family.</text>
</comment>
<feature type="chain" id="PRO_5045258543" evidence="9">
    <location>
        <begin position="34"/>
        <end position="137"/>
    </location>
</feature>
<comment type="subcellular location">
    <subcellularLocation>
        <location evidence="1">Secreted</location>
    </subcellularLocation>
</comment>
<dbReference type="RefSeq" id="WP_185845217.1">
    <property type="nucleotide sequence ID" value="NZ_BMRC01000002.1"/>
</dbReference>
<evidence type="ECO:0000256" key="8">
    <source>
        <dbReference type="RuleBase" id="RU003471"/>
    </source>
</evidence>
<keyword evidence="5 8" id="KW-0646">Protease inhibitor</keyword>
<keyword evidence="7" id="KW-1015">Disulfide bond</keyword>
<evidence type="ECO:0000256" key="9">
    <source>
        <dbReference type="SAM" id="SignalP"/>
    </source>
</evidence>
<gene>
    <name evidence="11" type="ORF">ACFFV7_16745</name>
</gene>
<keyword evidence="9" id="KW-0732">Signal</keyword>
<evidence type="ECO:0000259" key="10">
    <source>
        <dbReference type="Pfam" id="PF00720"/>
    </source>
</evidence>
<accession>A0ABV5IFH9</accession>
<dbReference type="SUPFAM" id="SSF55399">
    <property type="entry name" value="Subtilisin inhibitor"/>
    <property type="match status" value="1"/>
</dbReference>
<dbReference type="Proteomes" id="UP001589647">
    <property type="component" value="Unassembled WGS sequence"/>
</dbReference>
<evidence type="ECO:0000256" key="4">
    <source>
        <dbReference type="ARBA" id="ARBA00022525"/>
    </source>
</evidence>
<evidence type="ECO:0000313" key="11">
    <source>
        <dbReference type="EMBL" id="MFB9202848.1"/>
    </source>
</evidence>
<keyword evidence="4" id="KW-0964">Secreted</keyword>
<dbReference type="InterPro" id="IPR036819">
    <property type="entry name" value="Subtilisin_inhibitor-like_sf"/>
</dbReference>
<dbReference type="PROSITE" id="PS00999">
    <property type="entry name" value="SSI"/>
    <property type="match status" value="1"/>
</dbReference>